<dbReference type="SUPFAM" id="SSF55604">
    <property type="entry name" value="Glucose permease domain IIB"/>
    <property type="match status" value="1"/>
</dbReference>
<dbReference type="InterPro" id="IPR050429">
    <property type="entry name" value="PTS_Glucose_EIICBA"/>
</dbReference>
<dbReference type="InterPro" id="IPR001127">
    <property type="entry name" value="PTS_EIIA_1_perm"/>
</dbReference>
<evidence type="ECO:0000313" key="17">
    <source>
        <dbReference type="Proteomes" id="UP000541058"/>
    </source>
</evidence>
<evidence type="ECO:0000256" key="11">
    <source>
        <dbReference type="PROSITE-ProRule" id="PRU00421"/>
    </source>
</evidence>
<feature type="transmembrane region" description="Helical" evidence="12">
    <location>
        <begin position="217"/>
        <end position="240"/>
    </location>
</feature>
<organism evidence="16 17">
    <name type="scientific">Globicatella sulfidifaciens</name>
    <dbReference type="NCBI Taxonomy" id="136093"/>
    <lineage>
        <taxon>Bacteria</taxon>
        <taxon>Bacillati</taxon>
        <taxon>Bacillota</taxon>
        <taxon>Bacilli</taxon>
        <taxon>Lactobacillales</taxon>
        <taxon>Aerococcaceae</taxon>
        <taxon>Globicatella</taxon>
    </lineage>
</organism>
<dbReference type="GO" id="GO:0090563">
    <property type="term" value="F:protein-phosphocysteine-sugar phosphotransferase activity"/>
    <property type="evidence" value="ECO:0007669"/>
    <property type="project" value="TreeGrafter"/>
</dbReference>
<dbReference type="FunFam" id="2.70.70.10:FF:000001">
    <property type="entry name" value="PTS system glucose-specific IIA component"/>
    <property type="match status" value="1"/>
</dbReference>
<dbReference type="InterPro" id="IPR013013">
    <property type="entry name" value="PTS_EIIC_1"/>
</dbReference>
<evidence type="ECO:0000256" key="3">
    <source>
        <dbReference type="ARBA" id="ARBA00022475"/>
    </source>
</evidence>
<sequence length="725" mass="77705">MAKAQTKAELRAKTGEVKIFGLLQKLGQTFMLPISLLPVAGILLGIGSSFTNPTVIEMYNLQNILHEGNLLYGVLRIFADAGDIIFGNLGLLFGISVASGLAKTEKGVASLSGIIGYFVMYAAMTSTLNNFRNVEELSKVQGLITNYLGFDNTMNLGVLGGIVIGLVVAYLHNKYYTIELPEALSFFGGTHFIPIVSSVAGLVLGIMWAFVWPIVSYGFSSLGGIISGLGIFGIFLYVFIYRALIPFGLHHVFYLPFWQTAIGGTAVVNGKTIVGAQNIVFAQLAAGVPIDPHAAAHFTYMFPVMLFGIPAAAIALYRAARPERKAEVKGFYTSSALTCFMTGITEPIEFAFVFASPFMYYLVHCVLYGISGILVYVLGAGVGLTFSGGIIDFILYGVLPGNHITKWIPVLILGLVYFVLYFIIFSWGVRKFDWKVPGREDVTEEVAVEFADASYDELDEKAQRAYRIVAGLGGSNNLNDVTNCATRLRVQVKDGSLVNEALLKQTGSAAVVVNGQNVQVVYGTTVPNVKSSIDQLIASGNAPTEGVVANGHAADTTEVVEEKVELQTETGKLVEIYAPATGKVIDIAKVNDPVFGGKIMGEGFAVQPTNGKVVSPVDAEVVMIMDSKHAVGLKTADGLELLIHMGIETVQLNGGGFELFVQEGDQLKAGDAVAQMDLDYILNEGKQTDVIVALTNTPDMVNRTIIEDEKSVEAGSSIGQVDIKA</sequence>
<dbReference type="GO" id="GO:0016301">
    <property type="term" value="F:kinase activity"/>
    <property type="evidence" value="ECO:0007669"/>
    <property type="project" value="UniProtKB-KW"/>
</dbReference>
<dbReference type="Proteomes" id="UP000541058">
    <property type="component" value="Unassembled WGS sequence"/>
</dbReference>
<dbReference type="PROSITE" id="PS01035">
    <property type="entry name" value="PTS_EIIB_TYPE_1_CYS"/>
    <property type="match status" value="1"/>
</dbReference>
<dbReference type="PROSITE" id="PS51093">
    <property type="entry name" value="PTS_EIIA_TYPE_1"/>
    <property type="match status" value="1"/>
</dbReference>
<dbReference type="InterPro" id="IPR018113">
    <property type="entry name" value="PTrfase_EIIB_Cys"/>
</dbReference>
<dbReference type="InterPro" id="IPR036878">
    <property type="entry name" value="Glu_permease_IIB"/>
</dbReference>
<dbReference type="PANTHER" id="PTHR30009">
    <property type="entry name" value="CYTOCHROME C-TYPE SYNTHESIS PROTEIN AND PTS TRANSMEMBRANE COMPONENT"/>
    <property type="match status" value="1"/>
</dbReference>
<evidence type="ECO:0000259" key="13">
    <source>
        <dbReference type="PROSITE" id="PS51093"/>
    </source>
</evidence>
<reference evidence="16 17" key="1">
    <citation type="journal article" date="2020" name="Biotechnol. Biofuels">
        <title>New insights from the biogas microbiome by comprehensive genome-resolved metagenomics of nearly 1600 species originating from multiple anaerobic digesters.</title>
        <authorList>
            <person name="Campanaro S."/>
            <person name="Treu L."/>
            <person name="Rodriguez-R L.M."/>
            <person name="Kovalovszki A."/>
            <person name="Ziels R.M."/>
            <person name="Maus I."/>
            <person name="Zhu X."/>
            <person name="Kougias P.G."/>
            <person name="Basile A."/>
            <person name="Luo G."/>
            <person name="Schluter A."/>
            <person name="Konstantinidis K.T."/>
            <person name="Angelidaki I."/>
        </authorList>
    </citation>
    <scope>NUCLEOTIDE SEQUENCE [LARGE SCALE GENOMIC DNA]</scope>
    <source>
        <strain evidence="16">AS23ysBPME_34</strain>
    </source>
</reference>
<dbReference type="Gene3D" id="3.30.1360.60">
    <property type="entry name" value="Glucose permease domain IIB"/>
    <property type="match status" value="1"/>
</dbReference>
<keyword evidence="6" id="KW-0598">Phosphotransferase system</keyword>
<feature type="transmembrane region" description="Helical" evidence="12">
    <location>
        <begin position="407"/>
        <end position="429"/>
    </location>
</feature>
<evidence type="ECO:0000256" key="2">
    <source>
        <dbReference type="ARBA" id="ARBA00022448"/>
    </source>
</evidence>
<feature type="active site" description="Phosphocysteine intermediate; for EIIB activity" evidence="11">
    <location>
        <position position="484"/>
    </location>
</feature>
<comment type="subcellular location">
    <subcellularLocation>
        <location evidence="1">Cell membrane</location>
        <topology evidence="1">Multi-pass membrane protein</topology>
    </subcellularLocation>
</comment>
<dbReference type="Pfam" id="PF02378">
    <property type="entry name" value="PTS_EIIC"/>
    <property type="match status" value="1"/>
</dbReference>
<feature type="transmembrane region" description="Helical" evidence="12">
    <location>
        <begin position="373"/>
        <end position="395"/>
    </location>
</feature>
<keyword evidence="3" id="KW-1003">Cell membrane</keyword>
<dbReference type="GO" id="GO:0008982">
    <property type="term" value="F:protein-N(PI)-phosphohistidine-sugar phosphotransferase activity"/>
    <property type="evidence" value="ECO:0007669"/>
    <property type="project" value="InterPro"/>
</dbReference>
<evidence type="ECO:0000259" key="15">
    <source>
        <dbReference type="PROSITE" id="PS51103"/>
    </source>
</evidence>
<evidence type="ECO:0000256" key="10">
    <source>
        <dbReference type="ARBA" id="ARBA00023136"/>
    </source>
</evidence>
<feature type="domain" description="PTS EIIB type-1" evidence="14">
    <location>
        <begin position="462"/>
        <end position="543"/>
    </location>
</feature>
<comment type="caution">
    <text evidence="16">The sequence shown here is derived from an EMBL/GenBank/DDBJ whole genome shotgun (WGS) entry which is preliminary data.</text>
</comment>
<accession>A0A7X8C3H0</accession>
<dbReference type="InterPro" id="IPR011055">
    <property type="entry name" value="Dup_hybrid_motif"/>
</dbReference>
<evidence type="ECO:0000256" key="6">
    <source>
        <dbReference type="ARBA" id="ARBA00022683"/>
    </source>
</evidence>
<dbReference type="GO" id="GO:0005886">
    <property type="term" value="C:plasma membrane"/>
    <property type="evidence" value="ECO:0007669"/>
    <property type="project" value="UniProtKB-SubCell"/>
</dbReference>
<feature type="transmembrane region" description="Helical" evidence="12">
    <location>
        <begin position="337"/>
        <end position="361"/>
    </location>
</feature>
<dbReference type="Pfam" id="PF00367">
    <property type="entry name" value="PTS_EIIB"/>
    <property type="match status" value="1"/>
</dbReference>
<feature type="transmembrane region" description="Helical" evidence="12">
    <location>
        <begin position="183"/>
        <end position="211"/>
    </location>
</feature>
<feature type="domain" description="PTS EIIA type-1" evidence="13">
    <location>
        <begin position="592"/>
        <end position="696"/>
    </location>
</feature>
<dbReference type="PANTHER" id="PTHR30009:SF24">
    <property type="entry name" value="PTS SYSTEM, IIBC COMPONENT"/>
    <property type="match status" value="1"/>
</dbReference>
<evidence type="ECO:0000256" key="9">
    <source>
        <dbReference type="ARBA" id="ARBA00022989"/>
    </source>
</evidence>
<dbReference type="Pfam" id="PF00358">
    <property type="entry name" value="PTS_EIIA_1"/>
    <property type="match status" value="1"/>
</dbReference>
<dbReference type="Gene3D" id="2.70.70.10">
    <property type="entry name" value="Glucose Permease (Domain IIA)"/>
    <property type="match status" value="1"/>
</dbReference>
<name>A0A7X8C3H0_9LACT</name>
<dbReference type="EMBL" id="JAAYSM010000142">
    <property type="protein sequence ID" value="NLJ18127.1"/>
    <property type="molecule type" value="Genomic_DNA"/>
</dbReference>
<keyword evidence="7 12" id="KW-0812">Transmembrane</keyword>
<evidence type="ECO:0000256" key="7">
    <source>
        <dbReference type="ARBA" id="ARBA00022692"/>
    </source>
</evidence>
<dbReference type="SUPFAM" id="SSF51261">
    <property type="entry name" value="Duplicated hybrid motif"/>
    <property type="match status" value="1"/>
</dbReference>
<evidence type="ECO:0000256" key="1">
    <source>
        <dbReference type="ARBA" id="ARBA00004651"/>
    </source>
</evidence>
<keyword evidence="9 12" id="KW-1133">Transmembrane helix</keyword>
<feature type="transmembrane region" description="Helical" evidence="12">
    <location>
        <begin position="70"/>
        <end position="95"/>
    </location>
</feature>
<evidence type="ECO:0000313" key="16">
    <source>
        <dbReference type="EMBL" id="NLJ18127.1"/>
    </source>
</evidence>
<keyword evidence="4" id="KW-0762">Sugar transport</keyword>
<feature type="transmembrane region" description="Helical" evidence="12">
    <location>
        <begin position="30"/>
        <end position="50"/>
    </location>
</feature>
<keyword evidence="2" id="KW-0813">Transport</keyword>
<feature type="transmembrane region" description="Helical" evidence="12">
    <location>
        <begin position="153"/>
        <end position="171"/>
    </location>
</feature>
<feature type="domain" description="PTS EIIC type-1" evidence="15">
    <location>
        <begin position="17"/>
        <end position="441"/>
    </location>
</feature>
<dbReference type="NCBIfam" id="TIGR00826">
    <property type="entry name" value="EIIB_glc"/>
    <property type="match status" value="1"/>
</dbReference>
<feature type="transmembrane region" description="Helical" evidence="12">
    <location>
        <begin position="294"/>
        <end position="317"/>
    </location>
</feature>
<feature type="transmembrane region" description="Helical" evidence="12">
    <location>
        <begin position="107"/>
        <end position="124"/>
    </location>
</feature>
<evidence type="ECO:0000259" key="14">
    <source>
        <dbReference type="PROSITE" id="PS51098"/>
    </source>
</evidence>
<dbReference type="PROSITE" id="PS51098">
    <property type="entry name" value="PTS_EIIB_TYPE_1"/>
    <property type="match status" value="1"/>
</dbReference>
<keyword evidence="5" id="KW-0808">Transferase</keyword>
<gene>
    <name evidence="16" type="ORF">GX355_04620</name>
</gene>
<keyword evidence="10 12" id="KW-0472">Membrane</keyword>
<dbReference type="PROSITE" id="PS00371">
    <property type="entry name" value="PTS_EIIA_TYPE_1_HIS"/>
    <property type="match status" value="1"/>
</dbReference>
<evidence type="ECO:0000256" key="8">
    <source>
        <dbReference type="ARBA" id="ARBA00022777"/>
    </source>
</evidence>
<evidence type="ECO:0000256" key="12">
    <source>
        <dbReference type="SAM" id="Phobius"/>
    </source>
</evidence>
<evidence type="ECO:0000256" key="5">
    <source>
        <dbReference type="ARBA" id="ARBA00022679"/>
    </source>
</evidence>
<keyword evidence="8" id="KW-0418">Kinase</keyword>
<protein>
    <submittedName>
        <fullName evidence="16">PTS transporter subunit EIIC</fullName>
    </submittedName>
</protein>
<proteinExistence type="predicted"/>
<evidence type="ECO:0000256" key="4">
    <source>
        <dbReference type="ARBA" id="ARBA00022597"/>
    </source>
</evidence>
<dbReference type="AlphaFoldDB" id="A0A7X8C3H0"/>
<dbReference type="InterPro" id="IPR001996">
    <property type="entry name" value="PTS_IIB_1"/>
</dbReference>
<dbReference type="RefSeq" id="WP_276647496.1">
    <property type="nucleotide sequence ID" value="NZ_JAAYSM010000142.1"/>
</dbReference>
<dbReference type="PROSITE" id="PS51103">
    <property type="entry name" value="PTS_EIIC_TYPE_1"/>
    <property type="match status" value="1"/>
</dbReference>
<dbReference type="GO" id="GO:0009401">
    <property type="term" value="P:phosphoenolpyruvate-dependent sugar phosphotransferase system"/>
    <property type="evidence" value="ECO:0007669"/>
    <property type="project" value="UniProtKB-KW"/>
</dbReference>
<dbReference type="InterPro" id="IPR003352">
    <property type="entry name" value="PTS_EIIC"/>
</dbReference>
<dbReference type="NCBIfam" id="TIGR00830">
    <property type="entry name" value="PTBA"/>
    <property type="match status" value="1"/>
</dbReference>